<reference evidence="2" key="1">
    <citation type="journal article" date="2023" name="Int. J. Mol. Sci.">
        <title>Genomic and Metabolic Characterization of Plant Growth-Promoting Rhizobacteria Isolated from Nodules of Clovers Grown in Non-Farmed Soil.</title>
        <authorList>
            <person name="Wojcik M."/>
            <person name="Koper P."/>
            <person name="Zebracki K."/>
            <person name="Marczak M."/>
            <person name="Mazur A."/>
        </authorList>
    </citation>
    <scope>NUCLEOTIDE SEQUENCE [LARGE SCALE GENOMIC DNA]</scope>
    <source>
        <strain evidence="2">KB12</strain>
    </source>
</reference>
<dbReference type="RefSeq" id="WP_317277070.1">
    <property type="nucleotide sequence ID" value="NZ_JAWJWH010000022.1"/>
</dbReference>
<comment type="caution">
    <text evidence="1">The sequence shown here is derived from an EMBL/GenBank/DDBJ whole genome shotgun (WGS) entry which is preliminary data.</text>
</comment>
<organism evidence="1 2">
    <name type="scientific">Rhizobium brockwellii</name>
    <dbReference type="NCBI Taxonomy" id="3019932"/>
    <lineage>
        <taxon>Bacteria</taxon>
        <taxon>Pseudomonadati</taxon>
        <taxon>Pseudomonadota</taxon>
        <taxon>Alphaproteobacteria</taxon>
        <taxon>Hyphomicrobiales</taxon>
        <taxon>Rhizobiaceae</taxon>
        <taxon>Rhizobium/Agrobacterium group</taxon>
        <taxon>Rhizobium</taxon>
    </lineage>
</organism>
<evidence type="ECO:0000313" key="1">
    <source>
        <dbReference type="EMBL" id="MDV4189857.1"/>
    </source>
</evidence>
<name>A0ABU3YVJ7_9HYPH</name>
<evidence type="ECO:0000313" key="2">
    <source>
        <dbReference type="Proteomes" id="UP001187203"/>
    </source>
</evidence>
<protein>
    <submittedName>
        <fullName evidence="1">Uncharacterized protein</fullName>
    </submittedName>
</protein>
<keyword evidence="2" id="KW-1185">Reference proteome</keyword>
<accession>A0ABU3YVJ7</accession>
<sequence>MSGLREKYRAAAGSLEADHIEQIIPSVGSLGSFDPKHGGESQQLWSGRRRSIQPAVEVVLWRWPIDRKAQYRAFDDWHDVAMQIIHRAGAGFRLMAVYKKVIRWKEGCIWNSDEELAIEAGRCGWKTISREIGVHRDLGIISLEHGWRVSNGNRLRTRTIRLSIPAVLEPEIIVRDLHTHTVNSGPSGEIVHTVHSGPNHTVHSGPITIDTIEEGASPNVSA</sequence>
<gene>
    <name evidence="1" type="ORF">R1523_30575</name>
</gene>
<dbReference type="EMBL" id="JAWJWI010000021">
    <property type="protein sequence ID" value="MDV4189857.1"/>
    <property type="molecule type" value="Genomic_DNA"/>
</dbReference>
<proteinExistence type="predicted"/>
<dbReference type="Proteomes" id="UP001187203">
    <property type="component" value="Unassembled WGS sequence"/>
</dbReference>